<evidence type="ECO:0000313" key="7">
    <source>
        <dbReference type="Proteomes" id="UP000033662"/>
    </source>
</evidence>
<evidence type="ECO:0000259" key="5">
    <source>
        <dbReference type="Pfam" id="PF07732"/>
    </source>
</evidence>
<dbReference type="CDD" id="cd13900">
    <property type="entry name" value="CuRO_3_Tth-MCO_like"/>
    <property type="match status" value="1"/>
</dbReference>
<dbReference type="PANTHER" id="PTHR11709">
    <property type="entry name" value="MULTI-COPPER OXIDASE"/>
    <property type="match status" value="1"/>
</dbReference>
<evidence type="ECO:0000313" key="6">
    <source>
        <dbReference type="EMBL" id="KKA09823.1"/>
    </source>
</evidence>
<dbReference type="SUPFAM" id="SSF49503">
    <property type="entry name" value="Cupredoxins"/>
    <property type="match status" value="2"/>
</dbReference>
<dbReference type="GO" id="GO:0005507">
    <property type="term" value="F:copper ion binding"/>
    <property type="evidence" value="ECO:0007669"/>
    <property type="project" value="InterPro"/>
</dbReference>
<feature type="domain" description="Plastocyanin-like" evidence="4">
    <location>
        <begin position="565"/>
        <end position="697"/>
    </location>
</feature>
<feature type="signal peptide" evidence="3">
    <location>
        <begin position="1"/>
        <end position="19"/>
    </location>
</feature>
<dbReference type="GO" id="GO:0016491">
    <property type="term" value="F:oxidoreductase activity"/>
    <property type="evidence" value="ECO:0007669"/>
    <property type="project" value="UniProtKB-KW"/>
</dbReference>
<sequence>MTSLRIVLAGLLVCTTSQAVLAELAAQPFLAPPRLVEKGAPGTLKATESTLAKTDCNPQGDITRDGQTVELNLQVQKRENYIYNPGNPDGAKDKVKLRSYGGCLSGPLIDVQPGNTLRVHLDNQLDKNDPSCPGGSDPANGEAGCFNTINLHYHGMHVSPSGNSDNVLLNIAPQTKFEYEVNIPTDHPSGTFWYHAHRHGSTALQVASGAAGALIVRGDRPYTGGKPGDIDTILKDASGKPFTEQVFLFQQIPYACFDDKGNIITQKDGTWTCPSGKTGVVENFDAQLASPTVWDESGRFTSINGVVQPTLQGIAAGEIQRWRFIHGGIHDTVNLQIVPMNTTSPKASLALKGVLSGTPKEQAALIADLCPVTVPDASKPVELVPQFEIAADGLTRTAIRPIGVNKKSVSGGIGSNFLQPGYRSDVLLMFPRDGTYCVLNQAATPAERANAGPDGGPGGQGPNETQLLATVIVSGGKVVTDDPQSYIQQALYNANKTAPSLPAEALEGLRTGDLKPWRGMDDLKDAVVNNDIQKADFFIGNPPFPPSPPATPPKKPGEPWTGAFGFYINYKSYDPDRIDFTRQVNTTDDWVLTSQGEPHIFHIHVNPFQVMDVLYAKPGEKPKSIFGPNGECLVPADELGLQNQYCGMWHEFKDTIFVQNDYQVLVRTHYDRYIGEFVIHCHILDHEDGGMMTNIQIVPDINASGGGIGMAGMKHTSHQHSDSKRH</sequence>
<dbReference type="InterPro" id="IPR008972">
    <property type="entry name" value="Cupredoxin"/>
</dbReference>
<dbReference type="InterPro" id="IPR011707">
    <property type="entry name" value="Cu-oxidase-like_N"/>
</dbReference>
<keyword evidence="3" id="KW-0732">Signal</keyword>
<dbReference type="InterPro" id="IPR033138">
    <property type="entry name" value="Cu_oxidase_CS"/>
</dbReference>
<feature type="domain" description="Plastocyanin-like" evidence="5">
    <location>
        <begin position="148"/>
        <end position="219"/>
    </location>
</feature>
<dbReference type="PATRIC" id="fig|132476.4.peg.38"/>
<gene>
    <name evidence="6" type="ORF">VP02_00180</name>
</gene>
<dbReference type="InterPro" id="IPR002355">
    <property type="entry name" value="Cu_oxidase_Cu_BS"/>
</dbReference>
<protein>
    <submittedName>
        <fullName evidence="6">Multicopper oxidase</fullName>
    </submittedName>
</protein>
<dbReference type="Gene3D" id="2.60.40.420">
    <property type="entry name" value="Cupredoxins - blue copper proteins"/>
    <property type="match status" value="3"/>
</dbReference>
<dbReference type="PROSITE" id="PS00080">
    <property type="entry name" value="MULTICOPPER_OXIDASE2"/>
    <property type="match status" value="1"/>
</dbReference>
<proteinExistence type="predicted"/>
<dbReference type="InterPro" id="IPR045087">
    <property type="entry name" value="Cu-oxidase_fam"/>
</dbReference>
<name>A0A0F4XWS8_9PSED</name>
<dbReference type="CDD" id="cd13853">
    <property type="entry name" value="CuRO_1_Tth-MCO_like"/>
    <property type="match status" value="1"/>
</dbReference>
<dbReference type="Pfam" id="PF07731">
    <property type="entry name" value="Cu-oxidase_2"/>
    <property type="match status" value="1"/>
</dbReference>
<dbReference type="PANTHER" id="PTHR11709:SF518">
    <property type="entry name" value="MULTICOPPER OXIDASE"/>
    <property type="match status" value="1"/>
</dbReference>
<dbReference type="Proteomes" id="UP000033662">
    <property type="component" value="Unassembled WGS sequence"/>
</dbReference>
<keyword evidence="1" id="KW-0479">Metal-binding</keyword>
<comment type="caution">
    <text evidence="6">The sequence shown here is derived from an EMBL/GenBank/DDBJ whole genome shotgun (WGS) entry which is preliminary data.</text>
</comment>
<dbReference type="Pfam" id="PF07732">
    <property type="entry name" value="Cu-oxidase_3"/>
    <property type="match status" value="1"/>
</dbReference>
<evidence type="ECO:0000256" key="1">
    <source>
        <dbReference type="ARBA" id="ARBA00022723"/>
    </source>
</evidence>
<dbReference type="PROSITE" id="PS00079">
    <property type="entry name" value="MULTICOPPER_OXIDASE1"/>
    <property type="match status" value="1"/>
</dbReference>
<feature type="chain" id="PRO_5002481569" evidence="3">
    <location>
        <begin position="20"/>
        <end position="726"/>
    </location>
</feature>
<accession>A0A0F4XWS8</accession>
<dbReference type="InterPro" id="IPR011706">
    <property type="entry name" value="Cu-oxidase_C"/>
</dbReference>
<keyword evidence="2" id="KW-0560">Oxidoreductase</keyword>
<dbReference type="EMBL" id="JZXC01000001">
    <property type="protein sequence ID" value="KKA09823.1"/>
    <property type="molecule type" value="Genomic_DNA"/>
</dbReference>
<reference evidence="6 7" key="1">
    <citation type="submission" date="2015-03" db="EMBL/GenBank/DDBJ databases">
        <title>Pseudomonas fluorescens 1855-344 Genome sequencing and assembly.</title>
        <authorList>
            <person name="Eng W.W.H."/>
            <person name="Gan H.M."/>
            <person name="Savka M.A."/>
        </authorList>
    </citation>
    <scope>NUCLEOTIDE SEQUENCE [LARGE SCALE GENOMIC DNA]</scope>
    <source>
        <strain evidence="6 7">1855-344</strain>
    </source>
</reference>
<evidence type="ECO:0000256" key="2">
    <source>
        <dbReference type="ARBA" id="ARBA00023002"/>
    </source>
</evidence>
<evidence type="ECO:0000259" key="4">
    <source>
        <dbReference type="Pfam" id="PF07731"/>
    </source>
</evidence>
<evidence type="ECO:0000256" key="3">
    <source>
        <dbReference type="SAM" id="SignalP"/>
    </source>
</evidence>
<dbReference type="AlphaFoldDB" id="A0A0F4XWS8"/>
<organism evidence="6 7">
    <name type="scientific">Pseudomonas kilonensis</name>
    <dbReference type="NCBI Taxonomy" id="132476"/>
    <lineage>
        <taxon>Bacteria</taxon>
        <taxon>Pseudomonadati</taxon>
        <taxon>Pseudomonadota</taxon>
        <taxon>Gammaproteobacteria</taxon>
        <taxon>Pseudomonadales</taxon>
        <taxon>Pseudomonadaceae</taxon>
        <taxon>Pseudomonas</taxon>
    </lineage>
</organism>